<dbReference type="AlphaFoldDB" id="A0A9Q4KRU4"/>
<organism evidence="2 3">
    <name type="scientific">Methanogenium marinum</name>
    <dbReference type="NCBI Taxonomy" id="348610"/>
    <lineage>
        <taxon>Archaea</taxon>
        <taxon>Methanobacteriati</taxon>
        <taxon>Methanobacteriota</taxon>
        <taxon>Stenosarchaea group</taxon>
        <taxon>Methanomicrobia</taxon>
        <taxon>Methanomicrobiales</taxon>
        <taxon>Methanomicrobiaceae</taxon>
        <taxon>Methanogenium</taxon>
    </lineage>
</organism>
<gene>
    <name evidence="2" type="ORF">L0665_02730</name>
</gene>
<dbReference type="RefSeq" id="WP_274924182.1">
    <property type="nucleotide sequence ID" value="NZ_JAKELO010000002.1"/>
</dbReference>
<protein>
    <recommendedName>
        <fullName evidence="1">DUF8121 domain-containing protein</fullName>
    </recommendedName>
</protein>
<name>A0A9Q4KRU4_9EURY</name>
<dbReference type="InterPro" id="IPR058434">
    <property type="entry name" value="DUF8121"/>
</dbReference>
<dbReference type="Proteomes" id="UP001143747">
    <property type="component" value="Unassembled WGS sequence"/>
</dbReference>
<feature type="domain" description="DUF8121" evidence="1">
    <location>
        <begin position="33"/>
        <end position="189"/>
    </location>
</feature>
<sequence length="199" mass="22369">MDDKTKQILGVLFICAAFILFIAFAATTGLSRTTLNDSWEETQDNEKHVTFSHKGEDIVTLSVRATPGAYSDNSTIPLMVVVTHPKNTKIDRLKISIHPPQTSAFSYGDIYLKTPEWNPYPMISFHTNTESGKSVSVLDIPDMGVQGKGTVRFDFLMHPFREAENPETLIVYISAELSGSREFWNTYVVNYPVGVEFIR</sequence>
<dbReference type="EMBL" id="JAKELO010000002">
    <property type="protein sequence ID" value="MDE4907532.1"/>
    <property type="molecule type" value="Genomic_DNA"/>
</dbReference>
<dbReference type="Pfam" id="PF26441">
    <property type="entry name" value="DUF8121"/>
    <property type="match status" value="1"/>
</dbReference>
<evidence type="ECO:0000259" key="1">
    <source>
        <dbReference type="Pfam" id="PF26441"/>
    </source>
</evidence>
<evidence type="ECO:0000313" key="3">
    <source>
        <dbReference type="Proteomes" id="UP001143747"/>
    </source>
</evidence>
<proteinExistence type="predicted"/>
<evidence type="ECO:0000313" key="2">
    <source>
        <dbReference type="EMBL" id="MDE4907532.1"/>
    </source>
</evidence>
<reference evidence="2" key="1">
    <citation type="submission" date="2022-01" db="EMBL/GenBank/DDBJ databases">
        <title>Draft genome of Methanogenium marinum DSM 15558.</title>
        <authorList>
            <person name="Chen S.-C."/>
            <person name="You Y.-T."/>
        </authorList>
    </citation>
    <scope>NUCLEOTIDE SEQUENCE</scope>
    <source>
        <strain evidence="2">DSM 15558</strain>
    </source>
</reference>
<comment type="caution">
    <text evidence="2">The sequence shown here is derived from an EMBL/GenBank/DDBJ whole genome shotgun (WGS) entry which is preliminary data.</text>
</comment>
<accession>A0A9Q4KRU4</accession>
<keyword evidence="3" id="KW-1185">Reference proteome</keyword>